<evidence type="ECO:0000313" key="2">
    <source>
        <dbReference type="Proteomes" id="UP000251314"/>
    </source>
</evidence>
<proteinExistence type="predicted"/>
<sequence length="236" mass="26741">MRATKANYNSKLQKYTLFKKGYPDMDLDEFDNIASKREVGRTVSSMVDNVVGRGLRGAGRAHLGGQPKLDGVVRKGRTYNLNDIQGMATPSAYTYKPLGSKYIRIPDLDAGMLVIVQPNRRKIGPKREVSEELQKMLKDLVYSKNINQSSYDQLSTDDKKIFKEILAATHLQHSFSEKLADPLEALKAEYFKLKGEIELDNDNPSILKQLKVITVDMYSNHLISDDEFKNVIVRLL</sequence>
<dbReference type="AlphaFoldDB" id="A0A329SG06"/>
<dbReference type="OrthoDB" id="128115at2759"/>
<gene>
    <name evidence="1" type="ORF">PC110_g7966</name>
</gene>
<organism evidence="1 2">
    <name type="scientific">Phytophthora cactorum</name>
    <dbReference type="NCBI Taxonomy" id="29920"/>
    <lineage>
        <taxon>Eukaryota</taxon>
        <taxon>Sar</taxon>
        <taxon>Stramenopiles</taxon>
        <taxon>Oomycota</taxon>
        <taxon>Peronosporomycetes</taxon>
        <taxon>Peronosporales</taxon>
        <taxon>Peronosporaceae</taxon>
        <taxon>Phytophthora</taxon>
    </lineage>
</organism>
<dbReference type="VEuPathDB" id="FungiDB:PC110_g7966"/>
<reference evidence="1 2" key="1">
    <citation type="submission" date="2018-01" db="EMBL/GenBank/DDBJ databases">
        <title>Draft genome of the strawberry crown rot pathogen Phytophthora cactorum.</title>
        <authorList>
            <person name="Armitage A.D."/>
            <person name="Lysoe E."/>
            <person name="Nellist C.F."/>
            <person name="Harrison R.J."/>
            <person name="Brurberg M.B."/>
        </authorList>
    </citation>
    <scope>NUCLEOTIDE SEQUENCE [LARGE SCALE GENOMIC DNA]</scope>
    <source>
        <strain evidence="1 2">10300</strain>
    </source>
</reference>
<accession>A0A329SG06</accession>
<evidence type="ECO:0000313" key="1">
    <source>
        <dbReference type="EMBL" id="RAW35763.1"/>
    </source>
</evidence>
<comment type="caution">
    <text evidence="1">The sequence shown here is derived from an EMBL/GenBank/DDBJ whole genome shotgun (WGS) entry which is preliminary data.</text>
</comment>
<dbReference type="Proteomes" id="UP000251314">
    <property type="component" value="Unassembled WGS sequence"/>
</dbReference>
<name>A0A329SG06_9STRA</name>
<protein>
    <submittedName>
        <fullName evidence="1">Uncharacterized protein</fullName>
    </submittedName>
</protein>
<keyword evidence="2" id="KW-1185">Reference proteome</keyword>
<dbReference type="EMBL" id="MJFZ01000159">
    <property type="protein sequence ID" value="RAW35763.1"/>
    <property type="molecule type" value="Genomic_DNA"/>
</dbReference>